<feature type="domain" description="BLUF" evidence="1">
    <location>
        <begin position="1"/>
        <end position="92"/>
    </location>
</feature>
<name>K6Y8U9_9ALTE</name>
<protein>
    <recommendedName>
        <fullName evidence="1">BLUF domain-containing protein</fullName>
    </recommendedName>
</protein>
<comment type="caution">
    <text evidence="2">The sequence shown here is derived from an EMBL/GenBank/DDBJ whole genome shotgun (WGS) entry which is preliminary data.</text>
</comment>
<evidence type="ECO:0000313" key="2">
    <source>
        <dbReference type="EMBL" id="GAC20341.1"/>
    </source>
</evidence>
<dbReference type="OrthoDB" id="557705at2"/>
<gene>
    <name evidence="2" type="ORF">GARC_3383</name>
</gene>
<dbReference type="InterPro" id="IPR036046">
    <property type="entry name" value="Acylphosphatase-like_dom_sf"/>
</dbReference>
<dbReference type="Pfam" id="PF04940">
    <property type="entry name" value="BLUF"/>
    <property type="match status" value="1"/>
</dbReference>
<keyword evidence="3" id="KW-1185">Reference proteome</keyword>
<dbReference type="InterPro" id="IPR007024">
    <property type="entry name" value="BLUF_domain"/>
</dbReference>
<dbReference type="SMART" id="SM01034">
    <property type="entry name" value="BLUF"/>
    <property type="match status" value="1"/>
</dbReference>
<evidence type="ECO:0000259" key="1">
    <source>
        <dbReference type="PROSITE" id="PS50925"/>
    </source>
</evidence>
<dbReference type="PROSITE" id="PS50925">
    <property type="entry name" value="BLUF"/>
    <property type="match status" value="1"/>
</dbReference>
<dbReference type="EMBL" id="BAEO01000051">
    <property type="protein sequence ID" value="GAC20341.1"/>
    <property type="molecule type" value="Genomic_DNA"/>
</dbReference>
<proteinExistence type="predicted"/>
<dbReference type="Proteomes" id="UP000006327">
    <property type="component" value="Unassembled WGS sequence"/>
</dbReference>
<dbReference type="SUPFAM" id="SSF54975">
    <property type="entry name" value="Acylphosphatase/BLUF domain-like"/>
    <property type="match status" value="1"/>
</dbReference>
<accession>K6Y8U9</accession>
<dbReference type="GO" id="GO:0071949">
    <property type="term" value="F:FAD binding"/>
    <property type="evidence" value="ECO:0007669"/>
    <property type="project" value="InterPro"/>
</dbReference>
<sequence length="134" mass="15521">MIHLIYVSDFSRELNQQDFDDILAVSTKNNYEQDITGFLVVNGQNFFQVLEGSKKHVFTLLEAIRRDPRHQNLRVIISEIIEKRDYPNWSMGFVCNWDNDLSDDLKSVLTQYGKTQEFKLSHGKGLRGLLQGLG</sequence>
<dbReference type="eggNOG" id="COG5001">
    <property type="taxonomic scope" value="Bacteria"/>
</dbReference>
<dbReference type="STRING" id="493475.GARC_3383"/>
<dbReference type="RefSeq" id="WP_007622166.1">
    <property type="nucleotide sequence ID" value="NZ_BAEO01000051.1"/>
</dbReference>
<dbReference type="AlphaFoldDB" id="K6Y8U9"/>
<dbReference type="GO" id="GO:0009882">
    <property type="term" value="F:blue light photoreceptor activity"/>
    <property type="evidence" value="ECO:0007669"/>
    <property type="project" value="InterPro"/>
</dbReference>
<reference evidence="2 3" key="1">
    <citation type="journal article" date="2017" name="Antonie Van Leeuwenhoek">
        <title>Rhizobium rhizosphaerae sp. nov., a novel species isolated from rice rhizosphere.</title>
        <authorList>
            <person name="Zhao J.J."/>
            <person name="Zhang J."/>
            <person name="Zhang R.J."/>
            <person name="Zhang C.W."/>
            <person name="Yin H.Q."/>
            <person name="Zhang X.X."/>
        </authorList>
    </citation>
    <scope>NUCLEOTIDE SEQUENCE [LARGE SCALE GENOMIC DNA]</scope>
    <source>
        <strain evidence="2 3">BSs20135</strain>
    </source>
</reference>
<organism evidence="2 3">
    <name type="scientific">Paraglaciecola arctica BSs20135</name>
    <dbReference type="NCBI Taxonomy" id="493475"/>
    <lineage>
        <taxon>Bacteria</taxon>
        <taxon>Pseudomonadati</taxon>
        <taxon>Pseudomonadota</taxon>
        <taxon>Gammaproteobacteria</taxon>
        <taxon>Alteromonadales</taxon>
        <taxon>Alteromonadaceae</taxon>
        <taxon>Paraglaciecola</taxon>
    </lineage>
</organism>
<evidence type="ECO:0000313" key="3">
    <source>
        <dbReference type="Proteomes" id="UP000006327"/>
    </source>
</evidence>
<dbReference type="Gene3D" id="3.30.70.100">
    <property type="match status" value="1"/>
</dbReference>